<dbReference type="GO" id="GO:0006508">
    <property type="term" value="P:proteolysis"/>
    <property type="evidence" value="ECO:0007669"/>
    <property type="project" value="UniProtKB-KW"/>
</dbReference>
<dbReference type="GO" id="GO:0004185">
    <property type="term" value="F:serine-type carboxypeptidase activity"/>
    <property type="evidence" value="ECO:0007669"/>
    <property type="project" value="InterPro"/>
</dbReference>
<reference evidence="6" key="2">
    <citation type="journal article" date="2020" name="Nat. Commun.">
        <title>Large-scale genome sequencing of mycorrhizal fungi provides insights into the early evolution of symbiotic traits.</title>
        <authorList>
            <person name="Miyauchi S."/>
            <person name="Kiss E."/>
            <person name="Kuo A."/>
            <person name="Drula E."/>
            <person name="Kohler A."/>
            <person name="Sanchez-Garcia M."/>
            <person name="Morin E."/>
            <person name="Andreopoulos B."/>
            <person name="Barry K.W."/>
            <person name="Bonito G."/>
            <person name="Buee M."/>
            <person name="Carver A."/>
            <person name="Chen C."/>
            <person name="Cichocki N."/>
            <person name="Clum A."/>
            <person name="Culley D."/>
            <person name="Crous P.W."/>
            <person name="Fauchery L."/>
            <person name="Girlanda M."/>
            <person name="Hayes R.D."/>
            <person name="Keri Z."/>
            <person name="LaButti K."/>
            <person name="Lipzen A."/>
            <person name="Lombard V."/>
            <person name="Magnuson J."/>
            <person name="Maillard F."/>
            <person name="Murat C."/>
            <person name="Nolan M."/>
            <person name="Ohm R.A."/>
            <person name="Pangilinan J."/>
            <person name="Pereira M.F."/>
            <person name="Perotto S."/>
            <person name="Peter M."/>
            <person name="Pfister S."/>
            <person name="Riley R."/>
            <person name="Sitrit Y."/>
            <person name="Stielow J.B."/>
            <person name="Szollosi G."/>
            <person name="Zifcakova L."/>
            <person name="Stursova M."/>
            <person name="Spatafora J.W."/>
            <person name="Tedersoo L."/>
            <person name="Vaario L.M."/>
            <person name="Yamada A."/>
            <person name="Yan M."/>
            <person name="Wang P."/>
            <person name="Xu J."/>
            <person name="Bruns T."/>
            <person name="Baldrian P."/>
            <person name="Vilgalys R."/>
            <person name="Dunand C."/>
            <person name="Henrissat B."/>
            <person name="Grigoriev I.V."/>
            <person name="Hibbett D."/>
            <person name="Nagy L.G."/>
            <person name="Martin F.M."/>
        </authorList>
    </citation>
    <scope>NUCLEOTIDE SEQUENCE</scope>
    <source>
        <strain evidence="6">Prilba</strain>
    </source>
</reference>
<gene>
    <name evidence="6" type="ORF">DFH94DRAFT_853642</name>
</gene>
<keyword evidence="3" id="KW-0645">Protease</keyword>
<dbReference type="SUPFAM" id="SSF53474">
    <property type="entry name" value="alpha/beta-Hydrolases"/>
    <property type="match status" value="1"/>
</dbReference>
<accession>A0A9P5MWL4</accession>
<dbReference type="EMBL" id="WHVB01000008">
    <property type="protein sequence ID" value="KAF8480368.1"/>
    <property type="molecule type" value="Genomic_DNA"/>
</dbReference>
<dbReference type="AlphaFoldDB" id="A0A9P5MWL4"/>
<evidence type="ECO:0000256" key="2">
    <source>
        <dbReference type="ARBA" id="ARBA00022645"/>
    </source>
</evidence>
<evidence type="ECO:0000313" key="7">
    <source>
        <dbReference type="Proteomes" id="UP000759537"/>
    </source>
</evidence>
<comment type="caution">
    <text evidence="6">The sequence shown here is derived from an EMBL/GenBank/DDBJ whole genome shotgun (WGS) entry which is preliminary data.</text>
</comment>
<reference evidence="6" key="1">
    <citation type="submission" date="2019-10" db="EMBL/GenBank/DDBJ databases">
        <authorList>
            <consortium name="DOE Joint Genome Institute"/>
            <person name="Kuo A."/>
            <person name="Miyauchi S."/>
            <person name="Kiss E."/>
            <person name="Drula E."/>
            <person name="Kohler A."/>
            <person name="Sanchez-Garcia M."/>
            <person name="Andreopoulos B."/>
            <person name="Barry K.W."/>
            <person name="Bonito G."/>
            <person name="Buee M."/>
            <person name="Carver A."/>
            <person name="Chen C."/>
            <person name="Cichocki N."/>
            <person name="Clum A."/>
            <person name="Culley D."/>
            <person name="Crous P.W."/>
            <person name="Fauchery L."/>
            <person name="Girlanda M."/>
            <person name="Hayes R."/>
            <person name="Keri Z."/>
            <person name="LaButti K."/>
            <person name="Lipzen A."/>
            <person name="Lombard V."/>
            <person name="Magnuson J."/>
            <person name="Maillard F."/>
            <person name="Morin E."/>
            <person name="Murat C."/>
            <person name="Nolan M."/>
            <person name="Ohm R."/>
            <person name="Pangilinan J."/>
            <person name="Pereira M."/>
            <person name="Perotto S."/>
            <person name="Peter M."/>
            <person name="Riley R."/>
            <person name="Sitrit Y."/>
            <person name="Stielow B."/>
            <person name="Szollosi G."/>
            <person name="Zifcakova L."/>
            <person name="Stursova M."/>
            <person name="Spatafora J.W."/>
            <person name="Tedersoo L."/>
            <person name="Vaario L.-M."/>
            <person name="Yamada A."/>
            <person name="Yan M."/>
            <person name="Wang P."/>
            <person name="Xu J."/>
            <person name="Bruns T."/>
            <person name="Baldrian P."/>
            <person name="Vilgalys R."/>
            <person name="Henrissat B."/>
            <person name="Grigoriev I.V."/>
            <person name="Hibbett D."/>
            <person name="Nagy L.G."/>
            <person name="Martin F.M."/>
        </authorList>
    </citation>
    <scope>NUCLEOTIDE SEQUENCE</scope>
    <source>
        <strain evidence="6">Prilba</strain>
    </source>
</reference>
<dbReference type="InterPro" id="IPR029058">
    <property type="entry name" value="AB_hydrolase_fold"/>
</dbReference>
<keyword evidence="7" id="KW-1185">Reference proteome</keyword>
<evidence type="ECO:0000313" key="6">
    <source>
        <dbReference type="EMBL" id="KAF8480368.1"/>
    </source>
</evidence>
<organism evidence="6 7">
    <name type="scientific">Russula ochroleuca</name>
    <dbReference type="NCBI Taxonomy" id="152965"/>
    <lineage>
        <taxon>Eukaryota</taxon>
        <taxon>Fungi</taxon>
        <taxon>Dikarya</taxon>
        <taxon>Basidiomycota</taxon>
        <taxon>Agaricomycotina</taxon>
        <taxon>Agaricomycetes</taxon>
        <taxon>Russulales</taxon>
        <taxon>Russulaceae</taxon>
        <taxon>Russula</taxon>
    </lineage>
</organism>
<dbReference type="InterPro" id="IPR001563">
    <property type="entry name" value="Peptidase_S10"/>
</dbReference>
<keyword evidence="5" id="KW-0325">Glycoprotein</keyword>
<proteinExistence type="inferred from homology"/>
<evidence type="ECO:0000256" key="5">
    <source>
        <dbReference type="ARBA" id="ARBA00023180"/>
    </source>
</evidence>
<evidence type="ECO:0000256" key="3">
    <source>
        <dbReference type="ARBA" id="ARBA00022670"/>
    </source>
</evidence>
<sequence>MQAVFLAPTPSTHTFAPVFNAPAHTLVHAFDAQFPLPLPRAKLERRALDVYYVPRANPDLYPPTPEPYLNNSGVTSKIGSQHAWLEANINVFNNFVLSGDWMRSKRSNLEMVINAGVRTVLYDGDADYICNYMGYEAMIDSLNTSFSSLYAKQDFATYTVKGKPAGLYKNAGTFSYLRVFGAGHEVPAYMWRGVPRGAAALRRSCQTSHFQARDVYVEVAEKAFCASACIQPVSETVESVLSKGVSLTESRWPGIPIQV</sequence>
<name>A0A9P5MWL4_9AGAM</name>
<dbReference type="Pfam" id="PF00450">
    <property type="entry name" value="Peptidase_S10"/>
    <property type="match status" value="1"/>
</dbReference>
<evidence type="ECO:0000256" key="4">
    <source>
        <dbReference type="ARBA" id="ARBA00022801"/>
    </source>
</evidence>
<evidence type="ECO:0000256" key="1">
    <source>
        <dbReference type="ARBA" id="ARBA00009431"/>
    </source>
</evidence>
<keyword evidence="4 6" id="KW-0378">Hydrolase</keyword>
<dbReference type="Proteomes" id="UP000759537">
    <property type="component" value="Unassembled WGS sequence"/>
</dbReference>
<protein>
    <submittedName>
        <fullName evidence="6">Alpha/Beta hydrolase protein</fullName>
    </submittedName>
</protein>
<comment type="similarity">
    <text evidence="1">Belongs to the peptidase S10 family.</text>
</comment>
<dbReference type="OrthoDB" id="443318at2759"/>
<dbReference type="Gene3D" id="3.40.50.1820">
    <property type="entry name" value="alpha/beta hydrolase"/>
    <property type="match status" value="1"/>
</dbReference>
<keyword evidence="2" id="KW-0121">Carboxypeptidase</keyword>